<organism evidence="1 2">
    <name type="scientific">Tepidimonas alkaliphilus</name>
    <dbReference type="NCBI Taxonomy" id="2588942"/>
    <lineage>
        <taxon>Bacteria</taxon>
        <taxon>Pseudomonadati</taxon>
        <taxon>Pseudomonadota</taxon>
        <taxon>Betaproteobacteria</taxon>
        <taxon>Burkholderiales</taxon>
        <taxon>Tepidimonas</taxon>
    </lineage>
</organism>
<name>A0A554WAI7_9BURK</name>
<accession>A0A554WAI7</accession>
<sequence>MRGGTRTHTQPAYADPLPVRAQRITAYGQYSLPGPRLKPRGFARGGHLPAHQRQQRRQLVAAALQLRLPQRGKDGFQRLPKKGDKG</sequence>
<keyword evidence="2" id="KW-1185">Reference proteome</keyword>
<evidence type="ECO:0000313" key="1">
    <source>
        <dbReference type="EMBL" id="TSE20591.1"/>
    </source>
</evidence>
<gene>
    <name evidence="1" type="ORF">Talka_00942</name>
</gene>
<dbReference type="EMBL" id="VJNB01000003">
    <property type="protein sequence ID" value="TSE20591.1"/>
    <property type="molecule type" value="Genomic_DNA"/>
</dbReference>
<reference evidence="1 2" key="1">
    <citation type="submission" date="2019-07" db="EMBL/GenBank/DDBJ databases">
        <title>Tepidimonas alkaliphilus YIM 72238 draft genome.</title>
        <authorList>
            <person name="Da Costa M.S."/>
            <person name="Froufe H.J.C."/>
            <person name="Egas C."/>
            <person name="Albuquerque L."/>
        </authorList>
    </citation>
    <scope>NUCLEOTIDE SEQUENCE [LARGE SCALE GENOMIC DNA]</scope>
    <source>
        <strain evidence="1 2">YIM 72238</strain>
    </source>
</reference>
<dbReference type="Proteomes" id="UP000315736">
    <property type="component" value="Unassembled WGS sequence"/>
</dbReference>
<evidence type="ECO:0000313" key="2">
    <source>
        <dbReference type="Proteomes" id="UP000315736"/>
    </source>
</evidence>
<comment type="caution">
    <text evidence="1">The sequence shown here is derived from an EMBL/GenBank/DDBJ whole genome shotgun (WGS) entry which is preliminary data.</text>
</comment>
<dbReference type="AlphaFoldDB" id="A0A554WAI7"/>
<proteinExistence type="predicted"/>
<protein>
    <submittedName>
        <fullName evidence="1">Uncharacterized protein</fullName>
    </submittedName>
</protein>